<evidence type="ECO:0000256" key="1">
    <source>
        <dbReference type="SAM" id="MobiDB-lite"/>
    </source>
</evidence>
<dbReference type="RefSeq" id="WP_008858211.1">
    <property type="nucleotide sequence ID" value="NZ_JH591058.1"/>
</dbReference>
<dbReference type="Proteomes" id="UP000005025">
    <property type="component" value="Unassembled WGS sequence"/>
</dbReference>
<proteinExistence type="predicted"/>
<feature type="region of interest" description="Disordered" evidence="1">
    <location>
        <begin position="38"/>
        <end position="60"/>
    </location>
</feature>
<evidence type="ECO:0000313" key="2">
    <source>
        <dbReference type="EMBL" id="EHO47593.1"/>
    </source>
</evidence>
<gene>
    <name evidence="2" type="ORF">HMPREF9104_03065</name>
</gene>
<dbReference type="EMBL" id="AGRJ01000257">
    <property type="protein sequence ID" value="EHO47593.1"/>
    <property type="molecule type" value="Genomic_DNA"/>
</dbReference>
<evidence type="ECO:0000313" key="3">
    <source>
        <dbReference type="Proteomes" id="UP000005025"/>
    </source>
</evidence>
<name>H1LKB9_9LACO</name>
<sequence length="60" mass="6865">MVKLLKPRKDVLKDIDEIADEITVDDLARLMGLPSVEEMKRRQTKKAEPRVGTDKEAKSE</sequence>
<dbReference type="AlphaFoldDB" id="H1LKB9"/>
<comment type="caution">
    <text evidence="2">The sequence shown here is derived from an EMBL/GenBank/DDBJ whole genome shotgun (WGS) entry which is preliminary data.</text>
</comment>
<dbReference type="PATRIC" id="fig|797516.3.peg.2761"/>
<reference evidence="2 3" key="1">
    <citation type="submission" date="2011-09" db="EMBL/GenBank/DDBJ databases">
        <authorList>
            <person name="Weinstock G."/>
            <person name="Sodergren E."/>
            <person name="Clifton S."/>
            <person name="Fulton L."/>
            <person name="Fulton B."/>
            <person name="Courtney L."/>
            <person name="Fronick C."/>
            <person name="Harrison M."/>
            <person name="Strong C."/>
            <person name="Farmer C."/>
            <person name="Delahaunty K."/>
            <person name="Markovic C."/>
            <person name="Hall O."/>
            <person name="Minx P."/>
            <person name="Tomlinson C."/>
            <person name="Mitreva M."/>
            <person name="Hou S."/>
            <person name="Chen J."/>
            <person name="Wollam A."/>
            <person name="Pepin K.H."/>
            <person name="Johnson M."/>
            <person name="Bhonagiri V."/>
            <person name="Zhang X."/>
            <person name="Suruliraj S."/>
            <person name="Warren W."/>
            <person name="Chinwalla A."/>
            <person name="Mardis E.R."/>
            <person name="Wilson R.K."/>
        </authorList>
    </citation>
    <scope>NUCLEOTIDE SEQUENCE [LARGE SCALE GENOMIC DNA]</scope>
    <source>
        <strain evidence="2 3">F0435</strain>
    </source>
</reference>
<accession>H1LKB9</accession>
<protein>
    <submittedName>
        <fullName evidence="2">Uncharacterized protein</fullName>
    </submittedName>
</protein>
<organism evidence="2 3">
    <name type="scientific">Lentilactobacillus kisonensis F0435</name>
    <dbReference type="NCBI Taxonomy" id="797516"/>
    <lineage>
        <taxon>Bacteria</taxon>
        <taxon>Bacillati</taxon>
        <taxon>Bacillota</taxon>
        <taxon>Bacilli</taxon>
        <taxon>Lactobacillales</taxon>
        <taxon>Lactobacillaceae</taxon>
        <taxon>Lentilactobacillus</taxon>
    </lineage>
</organism>
<dbReference type="HOGENOM" id="CLU_207188_0_0_9"/>
<dbReference type="STRING" id="797516.HMPREF9104_03065"/>